<organism evidence="7 8">
    <name type="scientific">Acidipropionibacterium jensenii</name>
    <dbReference type="NCBI Taxonomy" id="1749"/>
    <lineage>
        <taxon>Bacteria</taxon>
        <taxon>Bacillati</taxon>
        <taxon>Actinomycetota</taxon>
        <taxon>Actinomycetes</taxon>
        <taxon>Propionibacteriales</taxon>
        <taxon>Propionibacteriaceae</taxon>
        <taxon>Acidipropionibacterium</taxon>
    </lineage>
</organism>
<feature type="transmembrane region" description="Helical" evidence="6">
    <location>
        <begin position="368"/>
        <end position="387"/>
    </location>
</feature>
<evidence type="ECO:0000313" key="7">
    <source>
        <dbReference type="EMBL" id="VEI02912.1"/>
    </source>
</evidence>
<feature type="transmembrane region" description="Helical" evidence="6">
    <location>
        <begin position="306"/>
        <end position="325"/>
    </location>
</feature>
<dbReference type="EMBL" id="LR134473">
    <property type="protein sequence ID" value="VEI02912.1"/>
    <property type="molecule type" value="Genomic_DNA"/>
</dbReference>
<comment type="subcellular location">
    <subcellularLocation>
        <location evidence="1">Cell membrane</location>
        <topology evidence="1">Multi-pass membrane protein</topology>
    </subcellularLocation>
</comment>
<evidence type="ECO:0000256" key="2">
    <source>
        <dbReference type="ARBA" id="ARBA00022692"/>
    </source>
</evidence>
<feature type="transmembrane region" description="Helical" evidence="6">
    <location>
        <begin position="58"/>
        <end position="76"/>
    </location>
</feature>
<dbReference type="PANTHER" id="PTHR23518">
    <property type="entry name" value="C-METHYLTRANSFERASE"/>
    <property type="match status" value="1"/>
</dbReference>
<dbReference type="OrthoDB" id="3522477at2"/>
<feature type="transmembrane region" description="Helical" evidence="6">
    <location>
        <begin position="337"/>
        <end position="361"/>
    </location>
</feature>
<dbReference type="Proteomes" id="UP000277858">
    <property type="component" value="Chromosome"/>
</dbReference>
<evidence type="ECO:0000256" key="3">
    <source>
        <dbReference type="ARBA" id="ARBA00022989"/>
    </source>
</evidence>
<gene>
    <name evidence="7" type="primary">csbX</name>
    <name evidence="7" type="ORF">NCTC13652_01106</name>
</gene>
<evidence type="ECO:0000256" key="6">
    <source>
        <dbReference type="SAM" id="Phobius"/>
    </source>
</evidence>
<dbReference type="SUPFAM" id="SSF103473">
    <property type="entry name" value="MFS general substrate transporter"/>
    <property type="match status" value="1"/>
</dbReference>
<feature type="transmembrane region" description="Helical" evidence="6">
    <location>
        <begin position="181"/>
        <end position="202"/>
    </location>
</feature>
<feature type="transmembrane region" description="Helical" evidence="6">
    <location>
        <begin position="21"/>
        <end position="38"/>
    </location>
</feature>
<reference evidence="7 8" key="1">
    <citation type="submission" date="2018-12" db="EMBL/GenBank/DDBJ databases">
        <authorList>
            <consortium name="Pathogen Informatics"/>
        </authorList>
    </citation>
    <scope>NUCLEOTIDE SEQUENCE [LARGE SCALE GENOMIC DNA]</scope>
    <source>
        <strain evidence="7 8">NCTC13652</strain>
    </source>
</reference>
<dbReference type="InterPro" id="IPR036259">
    <property type="entry name" value="MFS_trans_sf"/>
</dbReference>
<feature type="transmembrane region" description="Helical" evidence="6">
    <location>
        <begin position="252"/>
        <end position="271"/>
    </location>
</feature>
<dbReference type="GeneID" id="82883979"/>
<dbReference type="PANTHER" id="PTHR23518:SF2">
    <property type="entry name" value="MAJOR FACILITATOR SUPERFAMILY TRANSPORTER"/>
    <property type="match status" value="1"/>
</dbReference>
<feature type="transmembrane region" description="Helical" evidence="6">
    <location>
        <begin position="277"/>
        <end position="294"/>
    </location>
</feature>
<keyword evidence="2 6" id="KW-0812">Transmembrane</keyword>
<dbReference type="AlphaFoldDB" id="A0A3S4VIR2"/>
<keyword evidence="8" id="KW-1185">Reference proteome</keyword>
<dbReference type="NCBIfam" id="TIGR00897">
    <property type="entry name" value="2A0118"/>
    <property type="match status" value="1"/>
</dbReference>
<keyword evidence="4 6" id="KW-0472">Membrane</keyword>
<dbReference type="InterPro" id="IPR004748">
    <property type="entry name" value="Polyol_permease-like"/>
</dbReference>
<dbReference type="GO" id="GO:0005886">
    <property type="term" value="C:plasma membrane"/>
    <property type="evidence" value="ECO:0007669"/>
    <property type="project" value="UniProtKB-SubCell"/>
</dbReference>
<feature type="transmembrane region" description="Helical" evidence="6">
    <location>
        <begin position="393"/>
        <end position="416"/>
    </location>
</feature>
<dbReference type="Pfam" id="PF07690">
    <property type="entry name" value="MFS_1"/>
    <property type="match status" value="1"/>
</dbReference>
<protein>
    <submittedName>
        <fullName evidence="7">Alpha-ketoglutarate permease</fullName>
    </submittedName>
</protein>
<dbReference type="Gene3D" id="1.20.1250.20">
    <property type="entry name" value="MFS general substrate transporter like domains"/>
    <property type="match status" value="2"/>
</dbReference>
<evidence type="ECO:0000256" key="4">
    <source>
        <dbReference type="ARBA" id="ARBA00023136"/>
    </source>
</evidence>
<dbReference type="RefSeq" id="WP_036981838.1">
    <property type="nucleotide sequence ID" value="NZ_CP040635.1"/>
</dbReference>
<accession>A0A3S4VIR2</accession>
<evidence type="ECO:0000313" key="8">
    <source>
        <dbReference type="Proteomes" id="UP000277858"/>
    </source>
</evidence>
<proteinExistence type="predicted"/>
<evidence type="ECO:0000256" key="1">
    <source>
        <dbReference type="ARBA" id="ARBA00004651"/>
    </source>
</evidence>
<feature type="region of interest" description="Disordered" evidence="5">
    <location>
        <begin position="421"/>
        <end position="447"/>
    </location>
</feature>
<dbReference type="InterPro" id="IPR020846">
    <property type="entry name" value="MFS_dom"/>
</dbReference>
<dbReference type="CDD" id="cd17337">
    <property type="entry name" value="MFS_CsbX"/>
    <property type="match status" value="1"/>
</dbReference>
<name>A0A3S4VIR2_9ACTN</name>
<evidence type="ECO:0000256" key="5">
    <source>
        <dbReference type="SAM" id="MobiDB-lite"/>
    </source>
</evidence>
<dbReference type="PROSITE" id="PS50850">
    <property type="entry name" value="MFS"/>
    <property type="match status" value="1"/>
</dbReference>
<dbReference type="InterPro" id="IPR011701">
    <property type="entry name" value="MFS"/>
</dbReference>
<keyword evidence="3 6" id="KW-1133">Transmembrane helix</keyword>
<feature type="transmembrane region" description="Helical" evidence="6">
    <location>
        <begin position="152"/>
        <end position="175"/>
    </location>
</feature>
<sequence>MSARSTGGSWGFLERQGIARHLLWGFIAVILFQTGNGMELGFYSRFLQDAKGLTAGQVAFMTAAYGIVIAIASWFSGSLADAWGSRRVMLLGLVAWLVFELVFLWGGVTTGTYWVMVVGYALRGFGYPLFCYGFLAWVTMDTPDEHLGRGVGWFWFAQSLGMGALGAYIPSWFLIPAFGEMGTLWMSFVFVIAGGLLAILLVRRPKELQTAADAAGAPSVTETLGGLVRGVTILGEHPKTAIGGVVRIINQAAYYGIPVFFAPWIVGTVGMSQEKWLTVWGTLNLANVFANLAFGYIGDAIGRVRTVAWFGGGGCAVAVFLMWWFPSLWGANVAAEMVAGILFGIGLAAYVPLSAIMPLLAPDRRGSAVAILNLGAGLSNFVGPALVPLAGPIGVGGLMILYAVLHVVGGGMTYLLEPSKKDGGSGATGAGTGPRSSAPVSPEPVSR</sequence>
<feature type="transmembrane region" description="Helical" evidence="6">
    <location>
        <begin position="120"/>
        <end position="140"/>
    </location>
</feature>
<feature type="transmembrane region" description="Helical" evidence="6">
    <location>
        <begin position="88"/>
        <end position="108"/>
    </location>
</feature>
<dbReference type="GO" id="GO:0022857">
    <property type="term" value="F:transmembrane transporter activity"/>
    <property type="evidence" value="ECO:0007669"/>
    <property type="project" value="InterPro"/>
</dbReference>